<dbReference type="EMBL" id="ML170161">
    <property type="protein sequence ID" value="TDL26406.1"/>
    <property type="molecule type" value="Genomic_DNA"/>
</dbReference>
<feature type="chain" id="PRO_5021410642" evidence="1">
    <location>
        <begin position="27"/>
        <end position="240"/>
    </location>
</feature>
<gene>
    <name evidence="2" type="ORF">BD410DRAFT_783457</name>
</gene>
<protein>
    <submittedName>
        <fullName evidence="2">Uncharacterized protein</fullName>
    </submittedName>
</protein>
<evidence type="ECO:0000313" key="3">
    <source>
        <dbReference type="Proteomes" id="UP000294933"/>
    </source>
</evidence>
<dbReference type="Proteomes" id="UP000294933">
    <property type="component" value="Unassembled WGS sequence"/>
</dbReference>
<dbReference type="STRING" id="50990.A0A4Y7QGD8"/>
<evidence type="ECO:0000256" key="1">
    <source>
        <dbReference type="SAM" id="SignalP"/>
    </source>
</evidence>
<name>A0A4Y7QGD8_9AGAM</name>
<organism evidence="2 3">
    <name type="scientific">Rickenella mellea</name>
    <dbReference type="NCBI Taxonomy" id="50990"/>
    <lineage>
        <taxon>Eukaryota</taxon>
        <taxon>Fungi</taxon>
        <taxon>Dikarya</taxon>
        <taxon>Basidiomycota</taxon>
        <taxon>Agaricomycotina</taxon>
        <taxon>Agaricomycetes</taxon>
        <taxon>Hymenochaetales</taxon>
        <taxon>Rickenellaceae</taxon>
        <taxon>Rickenella</taxon>
    </lineage>
</organism>
<dbReference type="AlphaFoldDB" id="A0A4Y7QGD8"/>
<proteinExistence type="predicted"/>
<feature type="signal peptide" evidence="1">
    <location>
        <begin position="1"/>
        <end position="26"/>
    </location>
</feature>
<sequence length="240" mass="25892">MFTSKFGLQSISSLLACALVIPYAHGFIPATPTNVTSVFQGANNATVLLEWYPSGSFTTDIFLLYGRPEITSGALVRFSDSDSSKSSTATPWIAFISCDFNTTESSSQKDVFSLAVGLGAEAIFLYSEWSLGCGVNHNFAFQGGNSTNIYMTDSPSMILNQFKNIKNMNASFETYDVQELNNAAAEINQSILTGTNQSPYVIASLKPPSAPQTTSTAVKTNKQVVNHIIVCLLLSIICFL</sequence>
<accession>A0A4Y7QGD8</accession>
<reference evidence="2 3" key="1">
    <citation type="submission" date="2018-06" db="EMBL/GenBank/DDBJ databases">
        <title>A transcriptomic atlas of mushroom development highlights an independent origin of complex multicellularity.</title>
        <authorList>
            <consortium name="DOE Joint Genome Institute"/>
            <person name="Krizsan K."/>
            <person name="Almasi E."/>
            <person name="Merenyi Z."/>
            <person name="Sahu N."/>
            <person name="Viragh M."/>
            <person name="Koszo T."/>
            <person name="Mondo S."/>
            <person name="Kiss B."/>
            <person name="Balint B."/>
            <person name="Kues U."/>
            <person name="Barry K."/>
            <person name="Hegedus J.C."/>
            <person name="Henrissat B."/>
            <person name="Johnson J."/>
            <person name="Lipzen A."/>
            <person name="Ohm R."/>
            <person name="Nagy I."/>
            <person name="Pangilinan J."/>
            <person name="Yan J."/>
            <person name="Xiong Y."/>
            <person name="Grigoriev I.V."/>
            <person name="Hibbett D.S."/>
            <person name="Nagy L.G."/>
        </authorList>
    </citation>
    <scope>NUCLEOTIDE SEQUENCE [LARGE SCALE GENOMIC DNA]</scope>
    <source>
        <strain evidence="2 3">SZMC22713</strain>
    </source>
</reference>
<evidence type="ECO:0000313" key="2">
    <source>
        <dbReference type="EMBL" id="TDL26406.1"/>
    </source>
</evidence>
<keyword evidence="3" id="KW-1185">Reference proteome</keyword>
<dbReference type="OrthoDB" id="8062037at2759"/>
<dbReference type="VEuPathDB" id="FungiDB:BD410DRAFT_783457"/>
<keyword evidence="1" id="KW-0732">Signal</keyword>
<dbReference type="PROSITE" id="PS51257">
    <property type="entry name" value="PROKAR_LIPOPROTEIN"/>
    <property type="match status" value="1"/>
</dbReference>